<evidence type="ECO:0000313" key="2">
    <source>
        <dbReference type="EMBL" id="OKA41266.1"/>
    </source>
</evidence>
<dbReference type="AlphaFoldDB" id="A0A1C4E610"/>
<dbReference type="EMBL" id="MPON01000001">
    <property type="protein sequence ID" value="OKA41266.1"/>
    <property type="molecule type" value="Genomic_DNA"/>
</dbReference>
<dbReference type="PANTHER" id="PTHR40446">
    <property type="entry name" value="N-ACETYLGLUCOSAMINE-1-PHOSPHODIESTER ALPHA-N-ACETYLGLUCOSAMINIDASE"/>
    <property type="match status" value="1"/>
</dbReference>
<evidence type="ECO:0000313" key="3">
    <source>
        <dbReference type="Proteomes" id="UP000186535"/>
    </source>
</evidence>
<name>A0A1C4E610_BACCE</name>
<reference evidence="2 3" key="1">
    <citation type="submission" date="2016-11" db="EMBL/GenBank/DDBJ databases">
        <title>Identification of Bacillus cereus isolated from egg-white.</title>
        <authorList>
            <person name="Soni A."/>
            <person name="Oey I."/>
            <person name="Silcock P."/>
            <person name="Bremer P."/>
        </authorList>
    </citation>
    <scope>NUCLEOTIDE SEQUENCE [LARGE SCALE GENOMIC DNA]</scope>
    <source>
        <strain evidence="2 3">NZAS03</strain>
    </source>
</reference>
<comment type="caution">
    <text evidence="2">The sequence shown here is derived from an EMBL/GenBank/DDBJ whole genome shotgun (WGS) entry which is preliminary data.</text>
</comment>
<feature type="domain" description="Phosphodiester glycosidase" evidence="1">
    <location>
        <begin position="152"/>
        <end position="331"/>
    </location>
</feature>
<dbReference type="PANTHER" id="PTHR40446:SF2">
    <property type="entry name" value="N-ACETYLGLUCOSAMINE-1-PHOSPHODIESTER ALPHA-N-ACETYLGLUCOSAMINIDASE"/>
    <property type="match status" value="1"/>
</dbReference>
<sequence>MKKYFIRFLKISSLLTILLLTGGAITLFGTSYGHNLRVIAAESILTSQHPQYAKFTFLSDKELNDISQSITNPIWKNSDFVASKFSKKELERRKDLPLDVSIETIKKKYNDHFFEGKLMTISNPLNVKLVTQQGSEGKDVGEKIYVMAKRNHALAAVNASGFSDETGHGGGKIGIGIVIENGKVINTPKDNNTPTLISGLTKYGQMVSGDFSANQLLNKNVVSAAGFMPQLIVNGEKMIKNDGGWGYGPRSIMAQKKDGSIMFFIIDGRQSHSIGASLRDCQDILYAKGAVNAMAMDGGSSATLYAMGDILNVPSTLSHKSRYLPNAWVVTANPKQQVHVTIDGNSASPQKISEITKTTAVAMNK</sequence>
<dbReference type="RefSeq" id="WP_073515846.1">
    <property type="nucleotide sequence ID" value="NZ_MPOM01000004.1"/>
</dbReference>
<dbReference type="Proteomes" id="UP000186535">
    <property type="component" value="Unassembled WGS sequence"/>
</dbReference>
<organism evidence="2 3">
    <name type="scientific">Bacillus cereus</name>
    <dbReference type="NCBI Taxonomy" id="1396"/>
    <lineage>
        <taxon>Bacteria</taxon>
        <taxon>Bacillati</taxon>
        <taxon>Bacillota</taxon>
        <taxon>Bacilli</taxon>
        <taxon>Bacillales</taxon>
        <taxon>Bacillaceae</taxon>
        <taxon>Bacillus</taxon>
        <taxon>Bacillus cereus group</taxon>
    </lineage>
</organism>
<evidence type="ECO:0000259" key="1">
    <source>
        <dbReference type="Pfam" id="PF09992"/>
    </source>
</evidence>
<dbReference type="InterPro" id="IPR018711">
    <property type="entry name" value="NAGPA"/>
</dbReference>
<protein>
    <submittedName>
        <fullName evidence="2">Branched-chain amino acid ABC transporter permease</fullName>
    </submittedName>
</protein>
<accession>A0A1C4E610</accession>
<dbReference type="Pfam" id="PF09992">
    <property type="entry name" value="NAGPA"/>
    <property type="match status" value="1"/>
</dbReference>
<proteinExistence type="predicted"/>
<gene>
    <name evidence="2" type="ORF">BJR07_04995</name>
</gene>